<proteinExistence type="predicted"/>
<dbReference type="AlphaFoldDB" id="A0A8S3BNS3"/>
<dbReference type="EMBL" id="CAJOBI010160326">
    <property type="protein sequence ID" value="CAF4848436.1"/>
    <property type="molecule type" value="Genomic_DNA"/>
</dbReference>
<organism evidence="1 2">
    <name type="scientific">Rotaria magnacalcarata</name>
    <dbReference type="NCBI Taxonomy" id="392030"/>
    <lineage>
        <taxon>Eukaryota</taxon>
        <taxon>Metazoa</taxon>
        <taxon>Spiralia</taxon>
        <taxon>Gnathifera</taxon>
        <taxon>Rotifera</taxon>
        <taxon>Eurotatoria</taxon>
        <taxon>Bdelloidea</taxon>
        <taxon>Philodinida</taxon>
        <taxon>Philodinidae</taxon>
        <taxon>Rotaria</taxon>
    </lineage>
</organism>
<evidence type="ECO:0000313" key="1">
    <source>
        <dbReference type="EMBL" id="CAF4848436.1"/>
    </source>
</evidence>
<gene>
    <name evidence="1" type="ORF">SMN809_LOCUS49277</name>
</gene>
<accession>A0A8S3BNS3</accession>
<feature type="non-terminal residue" evidence="1">
    <location>
        <position position="1"/>
    </location>
</feature>
<evidence type="ECO:0000313" key="2">
    <source>
        <dbReference type="Proteomes" id="UP000676336"/>
    </source>
</evidence>
<sequence length="342" mass="38906">MLKKLFADNQIPIKELSMCVQAGERIFKIAPHSLPDCYALVVRYVPLDINQDTARQEILKTIPAAVGFSSIHYHHRQRPSYDIRFTVCSLEQYQTALELGRLSIGQHYLPLTTFLTGYRLTYCTACWKIGHMRDKCQSSVSCHIFNCAQCGGNHYSLDSICPVVKQYKEELKLAVDKALTSGAIKRSIPGEVSRPFQQHANDFPLLNQAKEMSDLVVTIKALSETMIRIEKSFNDLNNRIEAQHKSTVLHCNSICAIIDTVQIMSSWVQDSVLTQCENNPCPLSNQFIPLNVLTYNVQGWDTRALEVMDLIFKVDSQVCVFTEVGELWNSFKVPHFTSFYQK</sequence>
<protein>
    <submittedName>
        <fullName evidence="1">Uncharacterized protein</fullName>
    </submittedName>
</protein>
<reference evidence="1" key="1">
    <citation type="submission" date="2021-02" db="EMBL/GenBank/DDBJ databases">
        <authorList>
            <person name="Nowell W R."/>
        </authorList>
    </citation>
    <scope>NUCLEOTIDE SEQUENCE</scope>
</reference>
<comment type="caution">
    <text evidence="1">The sequence shown here is derived from an EMBL/GenBank/DDBJ whole genome shotgun (WGS) entry which is preliminary data.</text>
</comment>
<name>A0A8S3BNS3_9BILA</name>
<dbReference type="Proteomes" id="UP000676336">
    <property type="component" value="Unassembled WGS sequence"/>
</dbReference>